<feature type="domain" description="4Fe-4S ferredoxin-type" evidence="10">
    <location>
        <begin position="794"/>
        <end position="825"/>
    </location>
</feature>
<dbReference type="Pfam" id="PF04879">
    <property type="entry name" value="Molybdop_Fe4S4"/>
    <property type="match status" value="1"/>
</dbReference>
<evidence type="ECO:0000256" key="8">
    <source>
        <dbReference type="ARBA" id="ARBA00023014"/>
    </source>
</evidence>
<dbReference type="PANTHER" id="PTHR43742">
    <property type="entry name" value="TRIMETHYLAMINE-N-OXIDE REDUCTASE"/>
    <property type="match status" value="1"/>
</dbReference>
<dbReference type="InterPro" id="IPR017896">
    <property type="entry name" value="4Fe4S_Fe-S-bd"/>
</dbReference>
<accession>A0A381YBM5</accession>
<evidence type="ECO:0000256" key="5">
    <source>
        <dbReference type="ARBA" id="ARBA00022729"/>
    </source>
</evidence>
<comment type="similarity">
    <text evidence="1">Belongs to the prokaryotic molybdopterin-containing oxidoreductase family.</text>
</comment>
<evidence type="ECO:0000256" key="2">
    <source>
        <dbReference type="ARBA" id="ARBA00022485"/>
    </source>
</evidence>
<keyword evidence="2" id="KW-0004">4Fe-4S</keyword>
<dbReference type="GO" id="GO:0046872">
    <property type="term" value="F:metal ion binding"/>
    <property type="evidence" value="ECO:0007669"/>
    <property type="project" value="UniProtKB-KW"/>
</dbReference>
<dbReference type="SMART" id="SM00926">
    <property type="entry name" value="Molybdop_Fe4S4"/>
    <property type="match status" value="1"/>
</dbReference>
<protein>
    <recommendedName>
        <fullName evidence="13">4Fe-4S ferredoxin-type domain-containing protein</fullName>
    </recommendedName>
</protein>
<evidence type="ECO:0000313" key="12">
    <source>
        <dbReference type="EMBL" id="SVA73991.1"/>
    </source>
</evidence>
<feature type="domain" description="4Fe-4S Mo/W bis-MGD-type" evidence="11">
    <location>
        <begin position="50"/>
        <end position="106"/>
    </location>
</feature>
<evidence type="ECO:0000256" key="4">
    <source>
        <dbReference type="ARBA" id="ARBA00022723"/>
    </source>
</evidence>
<evidence type="ECO:0000256" key="9">
    <source>
        <dbReference type="SAM" id="MobiDB-lite"/>
    </source>
</evidence>
<evidence type="ECO:0000256" key="6">
    <source>
        <dbReference type="ARBA" id="ARBA00023002"/>
    </source>
</evidence>
<keyword evidence="4" id="KW-0479">Metal-binding</keyword>
<dbReference type="Pfam" id="PF01568">
    <property type="entry name" value="Molydop_binding"/>
    <property type="match status" value="1"/>
</dbReference>
<dbReference type="PROSITE" id="PS51257">
    <property type="entry name" value="PROKAR_LIPOPROTEIN"/>
    <property type="match status" value="1"/>
</dbReference>
<dbReference type="SUPFAM" id="SSF50692">
    <property type="entry name" value="ADC-like"/>
    <property type="match status" value="1"/>
</dbReference>
<evidence type="ECO:0000259" key="11">
    <source>
        <dbReference type="PROSITE" id="PS51669"/>
    </source>
</evidence>
<dbReference type="GO" id="GO:0051539">
    <property type="term" value="F:4 iron, 4 sulfur cluster binding"/>
    <property type="evidence" value="ECO:0007669"/>
    <property type="project" value="UniProtKB-KW"/>
</dbReference>
<dbReference type="InterPro" id="IPR050612">
    <property type="entry name" value="Prok_Mopterin_Oxidored"/>
</dbReference>
<evidence type="ECO:0008006" key="13">
    <source>
        <dbReference type="Google" id="ProtNLM"/>
    </source>
</evidence>
<keyword evidence="5" id="KW-0732">Signal</keyword>
<dbReference type="GO" id="GO:0043546">
    <property type="term" value="F:molybdopterin cofactor binding"/>
    <property type="evidence" value="ECO:0007669"/>
    <property type="project" value="InterPro"/>
</dbReference>
<keyword evidence="7" id="KW-0408">Iron</keyword>
<keyword evidence="6" id="KW-0560">Oxidoreductase</keyword>
<dbReference type="EMBL" id="UINC01017759">
    <property type="protein sequence ID" value="SVA73991.1"/>
    <property type="molecule type" value="Genomic_DNA"/>
</dbReference>
<dbReference type="Pfam" id="PF12838">
    <property type="entry name" value="Fer4_7"/>
    <property type="match status" value="1"/>
</dbReference>
<keyword evidence="8" id="KW-0411">Iron-sulfur</keyword>
<dbReference type="PANTHER" id="PTHR43742:SF9">
    <property type="entry name" value="TETRATHIONATE REDUCTASE SUBUNIT A"/>
    <property type="match status" value="1"/>
</dbReference>
<evidence type="ECO:0000259" key="10">
    <source>
        <dbReference type="PROSITE" id="PS51379"/>
    </source>
</evidence>
<evidence type="ECO:0000256" key="3">
    <source>
        <dbReference type="ARBA" id="ARBA00022505"/>
    </source>
</evidence>
<dbReference type="InterPro" id="IPR006657">
    <property type="entry name" value="MoPterin_dinucl-bd_dom"/>
</dbReference>
<reference evidence="12" key="1">
    <citation type="submission" date="2018-05" db="EMBL/GenBank/DDBJ databases">
        <authorList>
            <person name="Lanie J.A."/>
            <person name="Ng W.-L."/>
            <person name="Kazmierczak K.M."/>
            <person name="Andrzejewski T.M."/>
            <person name="Davidsen T.M."/>
            <person name="Wayne K.J."/>
            <person name="Tettelin H."/>
            <person name="Glass J.I."/>
            <person name="Rusch D."/>
            <person name="Podicherti R."/>
            <person name="Tsui H.-C.T."/>
            <person name="Winkler M.E."/>
        </authorList>
    </citation>
    <scope>NUCLEOTIDE SEQUENCE</scope>
</reference>
<name>A0A381YBM5_9ZZZZ</name>
<dbReference type="InterPro" id="IPR006656">
    <property type="entry name" value="Mopterin_OxRdtase"/>
</dbReference>
<dbReference type="SUPFAM" id="SSF53706">
    <property type="entry name" value="Formate dehydrogenase/DMSO reductase, domains 1-3"/>
    <property type="match status" value="1"/>
</dbReference>
<keyword evidence="3" id="KW-0500">Molybdenum</keyword>
<evidence type="ECO:0000256" key="7">
    <source>
        <dbReference type="ARBA" id="ARBA00023004"/>
    </source>
</evidence>
<dbReference type="Pfam" id="PF00384">
    <property type="entry name" value="Molybdopterin"/>
    <property type="match status" value="1"/>
</dbReference>
<dbReference type="Gene3D" id="3.40.228.10">
    <property type="entry name" value="Dimethylsulfoxide Reductase, domain 2"/>
    <property type="match status" value="1"/>
</dbReference>
<sequence length="990" mass="109210">MKKGLSRRNLFKYMGVGGATAVVAGCEKRPEKLIPMLVPPTDYEYTPQTAYQYMTTCRECDAACGMMVTTREHRAQKAEGNPNHPVNQGALCARGQASLQTLYNPNRHAHPVADGKQIPWEEGMQQFSAIIQAASGAIAYLGKPASGSEGDFVDEWLQAAGGGQRFKFNLLTQKSQAEANKIAFDHADVPEYAFEKAGVVFNFSTDFLENWGNPVENARRFTDMHVYKNGRKNKFIHISPQVSLTGAKADRWIVINPGTEGLVALAIASVIQKENGTYKFLKKYLQAYSPEKVAEATGVSAEILSELAIDAMEHGPLLALGGGNVSATDQSVETLVAVNILNAVSGALNKTILFSDQTAPESSTHQDLTQLISDLNAGKIKLLIVDDSNPVYALPPSMGFLQAMKKAFVVSLASQKSETTHAANLVLPALTAYESWGDAFPRNGVRSIQQPVMSTVNMFDARARENILLSVAQNVNKKAFSGNSSYLDYLQNIWQKIQRKVGDRRNFDSFWISVLENGGIFEKPKFIRASLNRRVASVKLNDPGMAGSDGLTLLPTTSLLLGDGSGANKPWLQEVPDPMSQIVWDSWMEINPDTAQKLGINDRAIVEVSTPYGSVQATAYYHFGIHRNAIAIPMGQGHQHSGDVADGFGINVMELLPDQMDKAGSLVFVGAKAKLKLINEKSYTVNTDGNARQLGRDISAATTVEELKHPEKHSAGHNRPVEFYPDRSETAGYYKPYRWGMTIDLDRCNGCSACVVACYAENNLPVVGKVRTAIGREMSWIRLERYIEGYGDDFETRFSPMLCQQCGNAGCETVCPVYATYHNPEGLNAMVYNRCVGTRYCSNNCAYKVRRFNWFNYEFPAPLDQQLNSTITTREVGVMEKCTFCVQRIKDAKSDAKNLGRDLEDGEVVTACQQTCPTKAITFGNLMDPESKVAKNALRDNTEKRDRQYEVLAELNYKPAITYLKKVNTREVVGHDSDSHGSHEQEQDHS</sequence>
<organism evidence="12">
    <name type="scientific">marine metagenome</name>
    <dbReference type="NCBI Taxonomy" id="408172"/>
    <lineage>
        <taxon>unclassified sequences</taxon>
        <taxon>metagenomes</taxon>
        <taxon>ecological metagenomes</taxon>
    </lineage>
</organism>
<dbReference type="CDD" id="cd10551">
    <property type="entry name" value="PsrB"/>
    <property type="match status" value="1"/>
</dbReference>
<dbReference type="InterPro" id="IPR009010">
    <property type="entry name" value="Asp_de-COase-like_dom_sf"/>
</dbReference>
<dbReference type="Gene3D" id="3.40.50.740">
    <property type="match status" value="1"/>
</dbReference>
<dbReference type="InterPro" id="IPR006963">
    <property type="entry name" value="Mopterin_OxRdtase_4Fe-4S_dom"/>
</dbReference>
<gene>
    <name evidence="12" type="ORF">METZ01_LOCUS126845</name>
</gene>
<evidence type="ECO:0000256" key="1">
    <source>
        <dbReference type="ARBA" id="ARBA00010312"/>
    </source>
</evidence>
<dbReference type="PROSITE" id="PS51669">
    <property type="entry name" value="4FE4S_MOW_BIS_MGD"/>
    <property type="match status" value="1"/>
</dbReference>
<feature type="domain" description="4Fe-4S ferredoxin-type" evidence="10">
    <location>
        <begin position="739"/>
        <end position="769"/>
    </location>
</feature>
<dbReference type="Gene3D" id="3.30.2070.10">
    <property type="entry name" value="Formate dehydrogenase/DMSO reductase"/>
    <property type="match status" value="1"/>
</dbReference>
<proteinExistence type="inferred from homology"/>
<dbReference type="GO" id="GO:0016491">
    <property type="term" value="F:oxidoreductase activity"/>
    <property type="evidence" value="ECO:0007669"/>
    <property type="project" value="UniProtKB-KW"/>
</dbReference>
<dbReference type="Gene3D" id="2.20.25.90">
    <property type="entry name" value="ADC-like domains"/>
    <property type="match status" value="1"/>
</dbReference>
<dbReference type="AlphaFoldDB" id="A0A381YBM5"/>
<dbReference type="SUPFAM" id="SSF54862">
    <property type="entry name" value="4Fe-4S ferredoxins"/>
    <property type="match status" value="1"/>
</dbReference>
<dbReference type="Gene3D" id="2.40.40.20">
    <property type="match status" value="1"/>
</dbReference>
<dbReference type="PROSITE" id="PS51379">
    <property type="entry name" value="4FE4S_FER_2"/>
    <property type="match status" value="2"/>
</dbReference>
<feature type="region of interest" description="Disordered" evidence="9">
    <location>
        <begin position="969"/>
        <end position="990"/>
    </location>
</feature>
<dbReference type="Gene3D" id="3.30.70.20">
    <property type="match status" value="2"/>
</dbReference>